<dbReference type="Proteomes" id="UP001187192">
    <property type="component" value="Unassembled WGS sequence"/>
</dbReference>
<evidence type="ECO:0000313" key="1">
    <source>
        <dbReference type="EMBL" id="GMN33896.1"/>
    </source>
</evidence>
<evidence type="ECO:0000313" key="2">
    <source>
        <dbReference type="Proteomes" id="UP001187192"/>
    </source>
</evidence>
<keyword evidence="2" id="KW-1185">Reference proteome</keyword>
<proteinExistence type="predicted"/>
<accession>A0AA88CX52</accession>
<reference evidence="1" key="1">
    <citation type="submission" date="2023-07" db="EMBL/GenBank/DDBJ databases">
        <title>draft genome sequence of fig (Ficus carica).</title>
        <authorList>
            <person name="Takahashi T."/>
            <person name="Nishimura K."/>
        </authorList>
    </citation>
    <scope>NUCLEOTIDE SEQUENCE</scope>
</reference>
<comment type="caution">
    <text evidence="1">The sequence shown here is derived from an EMBL/GenBank/DDBJ whole genome shotgun (WGS) entry which is preliminary data.</text>
</comment>
<dbReference type="EMBL" id="BTGU01000004">
    <property type="protein sequence ID" value="GMN33896.1"/>
    <property type="molecule type" value="Genomic_DNA"/>
</dbReference>
<sequence length="120" mass="13489">MYRHGPNWFNPQAKQTFNLMKGDRVTQMTQLASGSSSSSVQEDAILQQVLGMRRGHMMGVGTTLPRRTIPGVSSSSGSQLECSSSSQLPSEYLSWINHLEVINRLRVNHKNMYANKMMMQ</sequence>
<protein>
    <submittedName>
        <fullName evidence="1">Uncharacterized protein</fullName>
    </submittedName>
</protein>
<gene>
    <name evidence="1" type="ORF">TIFTF001_004402</name>
</gene>
<dbReference type="AlphaFoldDB" id="A0AA88CX52"/>
<organism evidence="1 2">
    <name type="scientific">Ficus carica</name>
    <name type="common">Common fig</name>
    <dbReference type="NCBI Taxonomy" id="3494"/>
    <lineage>
        <taxon>Eukaryota</taxon>
        <taxon>Viridiplantae</taxon>
        <taxon>Streptophyta</taxon>
        <taxon>Embryophyta</taxon>
        <taxon>Tracheophyta</taxon>
        <taxon>Spermatophyta</taxon>
        <taxon>Magnoliopsida</taxon>
        <taxon>eudicotyledons</taxon>
        <taxon>Gunneridae</taxon>
        <taxon>Pentapetalae</taxon>
        <taxon>rosids</taxon>
        <taxon>fabids</taxon>
        <taxon>Rosales</taxon>
        <taxon>Moraceae</taxon>
        <taxon>Ficeae</taxon>
        <taxon>Ficus</taxon>
    </lineage>
</organism>
<name>A0AA88CX52_FICCA</name>